<evidence type="ECO:0000256" key="5">
    <source>
        <dbReference type="ARBA" id="ARBA00022490"/>
    </source>
</evidence>
<feature type="binding site" evidence="15">
    <location>
        <position position="336"/>
    </location>
    <ligand>
        <name>L-serine</name>
        <dbReference type="ChEBI" id="CHEBI:33384"/>
    </ligand>
</feature>
<evidence type="ECO:0000256" key="2">
    <source>
        <dbReference type="ARBA" id="ARBA00005045"/>
    </source>
</evidence>
<dbReference type="UniPathway" id="UPA00906">
    <property type="reaction ID" value="UER00895"/>
</dbReference>
<dbReference type="InterPro" id="IPR041293">
    <property type="entry name" value="SerS_tRNA-bd"/>
</dbReference>
<dbReference type="AlphaFoldDB" id="A0A0E3NAJ4"/>
<dbReference type="InterPro" id="IPR006195">
    <property type="entry name" value="aa-tRNA-synth_II"/>
</dbReference>
<dbReference type="SUPFAM" id="SSF55681">
    <property type="entry name" value="Class II aaRS and biotin synthetases"/>
    <property type="match status" value="1"/>
</dbReference>
<evidence type="ECO:0000256" key="10">
    <source>
        <dbReference type="ARBA" id="ARBA00022840"/>
    </source>
</evidence>
<dbReference type="OrthoDB" id="115981at2157"/>
<gene>
    <name evidence="15" type="primary">serS</name>
    <name evidence="17" type="ORF">MSTHT_0072</name>
</gene>
<dbReference type="HOGENOM" id="CLU_542524_0_0_2"/>
<comment type="domain">
    <text evidence="15">Consists of two distinct domains, a catalytic core and a N-terminal extension that is presumably involved in tRNA binding.</text>
</comment>
<dbReference type="PROSITE" id="PS50862">
    <property type="entry name" value="AA_TRNA_LIGASE_II"/>
    <property type="match status" value="1"/>
</dbReference>
<evidence type="ECO:0000256" key="1">
    <source>
        <dbReference type="ARBA" id="ARBA00004496"/>
    </source>
</evidence>
<dbReference type="GO" id="GO:0016260">
    <property type="term" value="P:selenocysteine biosynthetic process"/>
    <property type="evidence" value="ECO:0007669"/>
    <property type="project" value="UniProtKB-UniRule"/>
</dbReference>
<feature type="binding site" evidence="15">
    <location>
        <position position="432"/>
    </location>
    <ligand>
        <name>ATP</name>
        <dbReference type="ChEBI" id="CHEBI:30616"/>
    </ligand>
</feature>
<dbReference type="GeneID" id="41601950"/>
<dbReference type="Pfam" id="PF00587">
    <property type="entry name" value="tRNA-synt_2b"/>
    <property type="match status" value="1"/>
</dbReference>
<evidence type="ECO:0000313" key="17">
    <source>
        <dbReference type="EMBL" id="AKB11830.1"/>
    </source>
</evidence>
<evidence type="ECO:0000256" key="9">
    <source>
        <dbReference type="ARBA" id="ARBA00022833"/>
    </source>
</evidence>
<dbReference type="KEGG" id="mthr:MSTHT_0072"/>
<feature type="binding site" evidence="15">
    <location>
        <position position="306"/>
    </location>
    <ligand>
        <name>Zn(2+)</name>
        <dbReference type="ChEBI" id="CHEBI:29105"/>
        <note>catalytic</note>
    </ligand>
</feature>
<reference evidence="17 18" key="1">
    <citation type="submission" date="2014-07" db="EMBL/GenBank/DDBJ databases">
        <title>Methanogenic archaea and the global carbon cycle.</title>
        <authorList>
            <person name="Henriksen J.R."/>
            <person name="Luke J."/>
            <person name="Reinhart S."/>
            <person name="Benedict M.N."/>
            <person name="Youngblut N.D."/>
            <person name="Metcalf M.E."/>
            <person name="Whitaker R.J."/>
            <person name="Metcalf W.W."/>
        </authorList>
    </citation>
    <scope>NUCLEOTIDE SEQUENCE [LARGE SCALE GENOMIC DNA]</scope>
    <source>
        <strain evidence="18">ATCC 43570 / DSM 1825 / OCM 12 / VKM B-1830 / TM-1</strain>
    </source>
</reference>
<keyword evidence="11 15" id="KW-0648">Protein biosynthesis</keyword>
<dbReference type="GO" id="GO:0005524">
    <property type="term" value="F:ATP binding"/>
    <property type="evidence" value="ECO:0007669"/>
    <property type="project" value="UniProtKB-UniRule"/>
</dbReference>
<evidence type="ECO:0000256" key="12">
    <source>
        <dbReference type="ARBA" id="ARBA00023146"/>
    </source>
</evidence>
<dbReference type="Gene3D" id="3.30.70.1920">
    <property type="match status" value="1"/>
</dbReference>
<dbReference type="GO" id="GO:0004828">
    <property type="term" value="F:serine-tRNA ligase activity"/>
    <property type="evidence" value="ECO:0007669"/>
    <property type="project" value="UniProtKB-UniRule"/>
</dbReference>
<feature type="binding site" evidence="15">
    <location>
        <position position="435"/>
    </location>
    <ligand>
        <name>L-serine</name>
        <dbReference type="ChEBI" id="CHEBI:33384"/>
    </ligand>
</feature>
<proteinExistence type="inferred from homology"/>
<comment type="subunit">
    <text evidence="4 15">Homodimer.</text>
</comment>
<evidence type="ECO:0000256" key="14">
    <source>
        <dbReference type="ARBA" id="ARBA00048823"/>
    </source>
</evidence>
<organism evidence="17 18">
    <name type="scientific">Methanosarcina thermophila (strain ATCC 43570 / DSM 1825 / OCM 12 / VKM B-1830 / TM-1)</name>
    <dbReference type="NCBI Taxonomy" id="523844"/>
    <lineage>
        <taxon>Archaea</taxon>
        <taxon>Methanobacteriati</taxon>
        <taxon>Methanobacteriota</taxon>
        <taxon>Stenosarchaea group</taxon>
        <taxon>Methanomicrobia</taxon>
        <taxon>Methanosarcinales</taxon>
        <taxon>Methanosarcinaceae</taxon>
        <taxon>Methanosarcina</taxon>
    </lineage>
</organism>
<dbReference type="GO" id="GO:0005737">
    <property type="term" value="C:cytoplasm"/>
    <property type="evidence" value="ECO:0007669"/>
    <property type="project" value="UniProtKB-SubCell"/>
</dbReference>
<comment type="cofactor">
    <cofactor evidence="15">
        <name>Zn(2+)</name>
        <dbReference type="ChEBI" id="CHEBI:29105"/>
    </cofactor>
    <text evidence="15">Binds 1 Zn(2+) ion per subunit. This ion is coordinated with 2 cysteines, 1 glutamate and a water molecule that dissociates from the zinc ion to allow the coordination of the amino group of the serine substrate, which is essential for catalysis.</text>
</comment>
<dbReference type="EC" id="6.1.1.11" evidence="15"/>
<evidence type="ECO:0000259" key="16">
    <source>
        <dbReference type="PROSITE" id="PS50862"/>
    </source>
</evidence>
<comment type="catalytic activity">
    <reaction evidence="14 15">
        <text>tRNA(Ser) + L-serine + ATP = L-seryl-tRNA(Ser) + AMP + diphosphate + H(+)</text>
        <dbReference type="Rhea" id="RHEA:12292"/>
        <dbReference type="Rhea" id="RHEA-COMP:9669"/>
        <dbReference type="Rhea" id="RHEA-COMP:9703"/>
        <dbReference type="ChEBI" id="CHEBI:15378"/>
        <dbReference type="ChEBI" id="CHEBI:30616"/>
        <dbReference type="ChEBI" id="CHEBI:33019"/>
        <dbReference type="ChEBI" id="CHEBI:33384"/>
        <dbReference type="ChEBI" id="CHEBI:78442"/>
        <dbReference type="ChEBI" id="CHEBI:78533"/>
        <dbReference type="ChEBI" id="CHEBI:456215"/>
        <dbReference type="EC" id="6.1.1.11"/>
    </reaction>
</comment>
<comment type="pathway">
    <text evidence="2 15">Aminoacyl-tRNA biosynthesis; selenocysteinyl-tRNA(Sec) biosynthesis; L-seryl-tRNA(Sec) from L-serine and tRNA(Sec): step 1/1.</text>
</comment>
<dbReference type="STRING" id="523844.MSTHT_0072"/>
<evidence type="ECO:0000256" key="11">
    <source>
        <dbReference type="ARBA" id="ARBA00022917"/>
    </source>
</evidence>
<keyword evidence="10 15" id="KW-0067">ATP-binding</keyword>
<keyword evidence="6 15" id="KW-0436">Ligase</keyword>
<protein>
    <recommendedName>
        <fullName evidence="15">Type-2 serine--tRNA ligase</fullName>
        <ecNumber evidence="15">6.1.1.11</ecNumber>
    </recommendedName>
    <alternativeName>
        <fullName evidence="15">Seryl-tRNA synthetase</fullName>
        <shortName evidence="15">SerRS</shortName>
    </alternativeName>
    <alternativeName>
        <fullName evidence="15">Seryl-tRNA(Ser/Sec) synthetase</fullName>
    </alternativeName>
</protein>
<feature type="domain" description="Aminoacyl-transfer RNA synthetases class-II family profile" evidence="16">
    <location>
        <begin position="211"/>
        <end position="481"/>
    </location>
</feature>
<evidence type="ECO:0000256" key="6">
    <source>
        <dbReference type="ARBA" id="ARBA00022598"/>
    </source>
</evidence>
<evidence type="ECO:0000256" key="7">
    <source>
        <dbReference type="ARBA" id="ARBA00022723"/>
    </source>
</evidence>
<comment type="function">
    <text evidence="15">Catalyzes the attachment of serine to tRNA(Ser). Is also able to aminoacylate tRNA(Sec) with serine, to form the misacylated tRNA L-seryl-tRNA(Sec), which will be further converted into selenocysteinyl-tRNA(Sec).</text>
</comment>
<dbReference type="EMBL" id="CP009501">
    <property type="protein sequence ID" value="AKB11830.1"/>
    <property type="molecule type" value="Genomic_DNA"/>
</dbReference>
<dbReference type="InterPro" id="IPR045864">
    <property type="entry name" value="aa-tRNA-synth_II/BPL/LPL"/>
</dbReference>
<keyword evidence="5 15" id="KW-0963">Cytoplasm</keyword>
<dbReference type="NCBIfam" id="NF002120">
    <property type="entry name" value="PRK00960.1"/>
    <property type="match status" value="1"/>
</dbReference>
<comment type="subcellular location">
    <subcellularLocation>
        <location evidence="1 15">Cytoplasm</location>
    </subcellularLocation>
</comment>
<feature type="binding site" evidence="15">
    <location>
        <position position="468"/>
    </location>
    <ligand>
        <name>ATP</name>
        <dbReference type="ChEBI" id="CHEBI:30616"/>
    </ligand>
</feature>
<dbReference type="Proteomes" id="UP000066529">
    <property type="component" value="Chromosome"/>
</dbReference>
<evidence type="ECO:0000256" key="4">
    <source>
        <dbReference type="ARBA" id="ARBA00011738"/>
    </source>
</evidence>
<feature type="binding site" evidence="15">
    <location>
        <position position="400"/>
    </location>
    <ligand>
        <name>L-serine</name>
        <dbReference type="ChEBI" id="CHEBI:33384"/>
    </ligand>
</feature>
<feature type="binding site" evidence="15">
    <location>
        <begin position="353"/>
        <end position="355"/>
    </location>
    <ligand>
        <name>L-serine</name>
        <dbReference type="ChEBI" id="CHEBI:33384"/>
    </ligand>
</feature>
<dbReference type="GO" id="GO:0008270">
    <property type="term" value="F:zinc ion binding"/>
    <property type="evidence" value="ECO:0007669"/>
    <property type="project" value="UniProtKB-UniRule"/>
</dbReference>
<name>A0A0E3NAJ4_METTT</name>
<evidence type="ECO:0000256" key="15">
    <source>
        <dbReference type="HAMAP-Rule" id="MF_01278"/>
    </source>
</evidence>
<dbReference type="PATRIC" id="fig|523844.20.peg.98"/>
<keyword evidence="8 15" id="KW-0547">Nucleotide-binding</keyword>
<dbReference type="Gene3D" id="3.30.930.10">
    <property type="entry name" value="Bira Bifunctional Protein, Domain 2"/>
    <property type="match status" value="1"/>
</dbReference>
<feature type="binding site" evidence="15">
    <location>
        <begin position="336"/>
        <end position="338"/>
    </location>
    <ligand>
        <name>ATP</name>
        <dbReference type="ChEBI" id="CHEBI:30616"/>
    </ligand>
</feature>
<comment type="similarity">
    <text evidence="3 15">Belongs to the class-II aminoacyl-tRNA synthetase family. Type-2 seryl-tRNA synthetase subfamily.</text>
</comment>
<feature type="binding site" evidence="15">
    <location>
        <position position="304"/>
    </location>
    <ligand>
        <name>L-serine</name>
        <dbReference type="ChEBI" id="CHEBI:33384"/>
    </ligand>
</feature>
<evidence type="ECO:0000256" key="3">
    <source>
        <dbReference type="ARBA" id="ARBA00005951"/>
    </source>
</evidence>
<feature type="binding site" evidence="15">
    <location>
        <position position="461"/>
    </location>
    <ligand>
        <name>Zn(2+)</name>
        <dbReference type="ChEBI" id="CHEBI:29105"/>
        <note>catalytic</note>
    </ligand>
</feature>
<comment type="catalytic activity">
    <reaction evidence="13 15">
        <text>tRNA(Sec) + L-serine + ATP = L-seryl-tRNA(Sec) + AMP + diphosphate + H(+)</text>
        <dbReference type="Rhea" id="RHEA:42580"/>
        <dbReference type="Rhea" id="RHEA-COMP:9742"/>
        <dbReference type="Rhea" id="RHEA-COMP:10128"/>
        <dbReference type="ChEBI" id="CHEBI:15378"/>
        <dbReference type="ChEBI" id="CHEBI:30616"/>
        <dbReference type="ChEBI" id="CHEBI:33019"/>
        <dbReference type="ChEBI" id="CHEBI:33384"/>
        <dbReference type="ChEBI" id="CHEBI:78442"/>
        <dbReference type="ChEBI" id="CHEBI:78533"/>
        <dbReference type="ChEBI" id="CHEBI:456215"/>
        <dbReference type="EC" id="6.1.1.11"/>
    </reaction>
</comment>
<dbReference type="InterPro" id="IPR002314">
    <property type="entry name" value="aa-tRNA-synt_IIb"/>
</dbReference>
<dbReference type="InterPro" id="IPR004503">
    <property type="entry name" value="Ser-tRNA-ligase_2_arc"/>
</dbReference>
<sequence>MELKFNLKAYFKTSADPTPAKDTIAALFEEANKTLLTKGAPEGQGAKVTEWKLGEDRIELALVSGRYVRVHDAIFRLRKQLAEALGKKYKIGIRGIEVESFIIQVPAEHELRMLKVPYIKGMEYIEGGIQLELEVGETEMKNRVPDRILTLLEEKIEALQYGAKAEHWNLLWQREPMEHPFKEDPTQAMIKEGWIKRGSSRGQWIHGPQSTRIFRTFEKIVLEELLEPLGYREMIFPKLVTWEVWMKSGHAKGVYPEIYYICPPKTRDPDYWEEVADYYKVTHEVPTKLIKEKIGEPIGGMAYAQCPPFWMYLAGETLPNEEIPIKVFDRSGTSHRYESGGIHGIERVDEFHRIEIVWVGTKEEVIKCADELHERYAHIFNNIMDIEWRKARVTPWFMAQEGLLGLAEENTVGTTDYEACLPYRGPDGEWLEFQNVSINGDKYPKGFNVKLQSGEELWSGCSGVGLERWAAVFLAQKGLDPANWPEEFRKRVGEMPKGIRFL</sequence>
<keyword evidence="7 15" id="KW-0479">Metal-binding</keyword>
<accession>A0A0E3NAJ4</accession>
<keyword evidence="12 15" id="KW-0030">Aminoacyl-tRNA synthetase</keyword>
<dbReference type="GO" id="GO:0006434">
    <property type="term" value="P:seryl-tRNA aminoacylation"/>
    <property type="evidence" value="ECO:0007669"/>
    <property type="project" value="UniProtKB-UniRule"/>
</dbReference>
<evidence type="ECO:0000256" key="8">
    <source>
        <dbReference type="ARBA" id="ARBA00022741"/>
    </source>
</evidence>
<feature type="binding site" evidence="15">
    <location>
        <begin position="347"/>
        <end position="348"/>
    </location>
    <ligand>
        <name>ATP</name>
        <dbReference type="ChEBI" id="CHEBI:30616"/>
    </ligand>
</feature>
<dbReference type="HAMAP" id="MF_01278">
    <property type="entry name" value="Ser_tRNA_synth_type2"/>
    <property type="match status" value="1"/>
</dbReference>
<dbReference type="Pfam" id="PF18490">
    <property type="entry name" value="tRNA_bind_4"/>
    <property type="match status" value="1"/>
</dbReference>
<feature type="binding site" evidence="15">
    <location>
        <position position="355"/>
    </location>
    <ligand>
        <name>Zn(2+)</name>
        <dbReference type="ChEBI" id="CHEBI:29105"/>
        <note>catalytic</note>
    </ligand>
</feature>
<evidence type="ECO:0000256" key="13">
    <source>
        <dbReference type="ARBA" id="ARBA00047929"/>
    </source>
</evidence>
<keyword evidence="9 15" id="KW-0862">Zinc</keyword>
<evidence type="ECO:0000313" key="18">
    <source>
        <dbReference type="Proteomes" id="UP000066529"/>
    </source>
</evidence>
<dbReference type="RefSeq" id="WP_048166099.1">
    <property type="nucleotide sequence ID" value="NZ_CP009501.1"/>
</dbReference>